<dbReference type="AlphaFoldDB" id="A0AAR5NZS7"/>
<keyword evidence="3" id="KW-1185">Reference proteome</keyword>
<dbReference type="Proteomes" id="UP000019118">
    <property type="component" value="Unassembled WGS sequence"/>
</dbReference>
<accession>A0AAR5NZS7</accession>
<sequence>MIQLWFNKLEHMDKTMEQMVIRSDYMWFILLMLQSRRIREPFNQLPPRHVVPLRKFVPLNVYEEVLILNEPHMIYVKRKSLDDILKVKKKRTATTSCSSLDQFD</sequence>
<protein>
    <recommendedName>
        <fullName evidence="1">DUF4485 domain-containing protein</fullName>
    </recommendedName>
</protein>
<evidence type="ECO:0000313" key="2">
    <source>
        <dbReference type="EnsemblMetazoa" id="XP_019754434.1"/>
    </source>
</evidence>
<reference evidence="3" key="1">
    <citation type="journal article" date="2013" name="Genome Biol.">
        <title>Draft genome of the mountain pine beetle, Dendroctonus ponderosae Hopkins, a major forest pest.</title>
        <authorList>
            <person name="Keeling C.I."/>
            <person name="Yuen M.M."/>
            <person name="Liao N.Y."/>
            <person name="Docking T.R."/>
            <person name="Chan S.K."/>
            <person name="Taylor G.A."/>
            <person name="Palmquist D.L."/>
            <person name="Jackman S.D."/>
            <person name="Nguyen A."/>
            <person name="Li M."/>
            <person name="Henderson H."/>
            <person name="Janes J.K."/>
            <person name="Zhao Y."/>
            <person name="Pandoh P."/>
            <person name="Moore R."/>
            <person name="Sperling F.A."/>
            <person name="Huber D.P."/>
            <person name="Birol I."/>
            <person name="Jones S.J."/>
            <person name="Bohlmann J."/>
        </authorList>
    </citation>
    <scope>NUCLEOTIDE SEQUENCE</scope>
</reference>
<dbReference type="EnsemblMetazoa" id="XM_019898875.1">
    <property type="protein sequence ID" value="XP_019754434.1"/>
    <property type="gene ID" value="LOC109533536"/>
</dbReference>
<feature type="domain" description="DUF4485" evidence="1">
    <location>
        <begin position="1"/>
        <end position="53"/>
    </location>
</feature>
<organism evidence="2 3">
    <name type="scientific">Dendroctonus ponderosae</name>
    <name type="common">Mountain pine beetle</name>
    <dbReference type="NCBI Taxonomy" id="77166"/>
    <lineage>
        <taxon>Eukaryota</taxon>
        <taxon>Metazoa</taxon>
        <taxon>Ecdysozoa</taxon>
        <taxon>Arthropoda</taxon>
        <taxon>Hexapoda</taxon>
        <taxon>Insecta</taxon>
        <taxon>Pterygota</taxon>
        <taxon>Neoptera</taxon>
        <taxon>Endopterygota</taxon>
        <taxon>Coleoptera</taxon>
        <taxon>Polyphaga</taxon>
        <taxon>Cucujiformia</taxon>
        <taxon>Curculionidae</taxon>
        <taxon>Scolytinae</taxon>
        <taxon>Dendroctonus</taxon>
    </lineage>
</organism>
<evidence type="ECO:0000259" key="1">
    <source>
        <dbReference type="Pfam" id="PF14846"/>
    </source>
</evidence>
<evidence type="ECO:0000313" key="3">
    <source>
        <dbReference type="Proteomes" id="UP000019118"/>
    </source>
</evidence>
<dbReference type="Pfam" id="PF14846">
    <property type="entry name" value="DUF4485"/>
    <property type="match status" value="1"/>
</dbReference>
<name>A0AAR5NZS7_DENPD</name>
<reference evidence="2" key="2">
    <citation type="submission" date="2024-08" db="UniProtKB">
        <authorList>
            <consortium name="EnsemblMetazoa"/>
        </authorList>
    </citation>
    <scope>IDENTIFICATION</scope>
</reference>
<dbReference type="InterPro" id="IPR027831">
    <property type="entry name" value="DUF4485"/>
</dbReference>
<proteinExistence type="predicted"/>